<protein>
    <recommendedName>
        <fullName evidence="6 7">Large ribosomal subunit protein uL18</fullName>
    </recommendedName>
</protein>
<comment type="subunit">
    <text evidence="7">Part of the 50S ribosomal subunit; part of the 5S rRNA/L5/L18/L25 subcomplex. Contacts the 5S and 23S rRNAs.</text>
</comment>
<dbReference type="InterPro" id="IPR057268">
    <property type="entry name" value="Ribosomal_L18"/>
</dbReference>
<dbReference type="EMBL" id="CADCWN010000211">
    <property type="protein sequence ID" value="CAA9577951.1"/>
    <property type="molecule type" value="Genomic_DNA"/>
</dbReference>
<dbReference type="AlphaFoldDB" id="A0A6J4VG37"/>
<dbReference type="FunFam" id="3.30.420.100:FF:000001">
    <property type="entry name" value="50S ribosomal protein L18"/>
    <property type="match status" value="1"/>
</dbReference>
<dbReference type="CDD" id="cd00432">
    <property type="entry name" value="Ribosomal_L18_L5e"/>
    <property type="match status" value="1"/>
</dbReference>
<evidence type="ECO:0000256" key="4">
    <source>
        <dbReference type="ARBA" id="ARBA00022980"/>
    </source>
</evidence>
<keyword evidence="5 7" id="KW-0687">Ribonucleoprotein</keyword>
<keyword evidence="2 7" id="KW-0699">rRNA-binding</keyword>
<organism evidence="8">
    <name type="scientific">uncultured Thermomicrobiales bacterium</name>
    <dbReference type="NCBI Taxonomy" id="1645740"/>
    <lineage>
        <taxon>Bacteria</taxon>
        <taxon>Pseudomonadati</taxon>
        <taxon>Thermomicrobiota</taxon>
        <taxon>Thermomicrobia</taxon>
        <taxon>Thermomicrobiales</taxon>
        <taxon>environmental samples</taxon>
    </lineage>
</organism>
<comment type="function">
    <text evidence="7">This is one of the proteins that bind and probably mediate the attachment of the 5S RNA into the large ribosomal subunit, where it forms part of the central protuberance.</text>
</comment>
<dbReference type="GO" id="GO:1990904">
    <property type="term" value="C:ribonucleoprotein complex"/>
    <property type="evidence" value="ECO:0007669"/>
    <property type="project" value="UniProtKB-KW"/>
</dbReference>
<comment type="similarity">
    <text evidence="1 7">Belongs to the universal ribosomal protein uL18 family.</text>
</comment>
<evidence type="ECO:0000256" key="7">
    <source>
        <dbReference type="HAMAP-Rule" id="MF_01337"/>
    </source>
</evidence>
<name>A0A6J4VG37_9BACT</name>
<sequence length="124" mass="13773">MVSKKGVKRLSERKVRHLRVRKRVTGTPQRLRLNVFRSSAHIYAQIIDDTKGQTLVAASSIDTAVREDLGGQVKMAKSQAVGKLIAERAREKGITRVVFDRGGYLYHGRVKAVAEAAREGGLEF</sequence>
<keyword evidence="4 7" id="KW-0689">Ribosomal protein</keyword>
<evidence type="ECO:0000313" key="8">
    <source>
        <dbReference type="EMBL" id="CAA9577951.1"/>
    </source>
</evidence>
<reference evidence="8" key="1">
    <citation type="submission" date="2020-02" db="EMBL/GenBank/DDBJ databases">
        <authorList>
            <person name="Meier V. D."/>
        </authorList>
    </citation>
    <scope>NUCLEOTIDE SEQUENCE</scope>
    <source>
        <strain evidence="8">AVDCRST_MAG18</strain>
    </source>
</reference>
<keyword evidence="3 7" id="KW-0694">RNA-binding</keyword>
<dbReference type="Pfam" id="PF00861">
    <property type="entry name" value="Ribosomal_L18p"/>
    <property type="match status" value="1"/>
</dbReference>
<dbReference type="GO" id="GO:0005737">
    <property type="term" value="C:cytoplasm"/>
    <property type="evidence" value="ECO:0007669"/>
    <property type="project" value="UniProtKB-ARBA"/>
</dbReference>
<gene>
    <name evidence="7" type="primary">rplR</name>
    <name evidence="8" type="ORF">AVDCRST_MAG18-2771</name>
</gene>
<dbReference type="InterPro" id="IPR004389">
    <property type="entry name" value="Ribosomal_uL18_bac-type"/>
</dbReference>
<proteinExistence type="inferred from homology"/>
<dbReference type="InterPro" id="IPR005484">
    <property type="entry name" value="Ribosomal_uL18_bac/plant/anim"/>
</dbReference>
<accession>A0A6J4VG37</accession>
<dbReference type="GO" id="GO:0006412">
    <property type="term" value="P:translation"/>
    <property type="evidence" value="ECO:0007669"/>
    <property type="project" value="UniProtKB-UniRule"/>
</dbReference>
<dbReference type="PANTHER" id="PTHR12899">
    <property type="entry name" value="39S RIBOSOMAL PROTEIN L18, MITOCHONDRIAL"/>
    <property type="match status" value="1"/>
</dbReference>
<dbReference type="HAMAP" id="MF_01337_B">
    <property type="entry name" value="Ribosomal_uL18_B"/>
    <property type="match status" value="1"/>
</dbReference>
<dbReference type="GO" id="GO:0003735">
    <property type="term" value="F:structural constituent of ribosome"/>
    <property type="evidence" value="ECO:0007669"/>
    <property type="project" value="InterPro"/>
</dbReference>
<evidence type="ECO:0000256" key="2">
    <source>
        <dbReference type="ARBA" id="ARBA00022730"/>
    </source>
</evidence>
<dbReference type="GO" id="GO:0008097">
    <property type="term" value="F:5S rRNA binding"/>
    <property type="evidence" value="ECO:0007669"/>
    <property type="project" value="TreeGrafter"/>
</dbReference>
<dbReference type="SUPFAM" id="SSF53137">
    <property type="entry name" value="Translational machinery components"/>
    <property type="match status" value="1"/>
</dbReference>
<dbReference type="Gene3D" id="3.30.420.100">
    <property type="match status" value="1"/>
</dbReference>
<dbReference type="PANTHER" id="PTHR12899:SF3">
    <property type="entry name" value="LARGE RIBOSOMAL SUBUNIT PROTEIN UL18M"/>
    <property type="match status" value="1"/>
</dbReference>
<dbReference type="NCBIfam" id="TIGR00060">
    <property type="entry name" value="L18_bact"/>
    <property type="match status" value="1"/>
</dbReference>
<evidence type="ECO:0000256" key="5">
    <source>
        <dbReference type="ARBA" id="ARBA00023274"/>
    </source>
</evidence>
<evidence type="ECO:0000256" key="6">
    <source>
        <dbReference type="ARBA" id="ARBA00035197"/>
    </source>
</evidence>
<evidence type="ECO:0000256" key="1">
    <source>
        <dbReference type="ARBA" id="ARBA00007116"/>
    </source>
</evidence>
<dbReference type="GO" id="GO:0005840">
    <property type="term" value="C:ribosome"/>
    <property type="evidence" value="ECO:0007669"/>
    <property type="project" value="UniProtKB-KW"/>
</dbReference>
<evidence type="ECO:0000256" key="3">
    <source>
        <dbReference type="ARBA" id="ARBA00022884"/>
    </source>
</evidence>